<evidence type="ECO:0000256" key="3">
    <source>
        <dbReference type="SAM" id="Coils"/>
    </source>
</evidence>
<keyword evidence="2 3" id="KW-0175">Coiled coil</keyword>
<dbReference type="GO" id="GO:0005198">
    <property type="term" value="F:structural molecule activity"/>
    <property type="evidence" value="ECO:0007669"/>
    <property type="project" value="InterPro"/>
</dbReference>
<protein>
    <submittedName>
        <fullName evidence="6">Keratin, type I cytoskeletal 47 kDa</fullName>
    </submittedName>
</protein>
<feature type="coiled-coil region" evidence="3">
    <location>
        <begin position="120"/>
        <end position="185"/>
    </location>
</feature>
<dbReference type="InterPro" id="IPR002957">
    <property type="entry name" value="Keratin_I"/>
</dbReference>
<dbReference type="InParanoid" id="A0A2I4BD19"/>
<accession>A0A2I4BD19</accession>
<name>A0A2I4BD19_AUSLI</name>
<proteinExistence type="predicted"/>
<dbReference type="SMART" id="SM01391">
    <property type="entry name" value="Filament"/>
    <property type="match status" value="1"/>
</dbReference>
<dbReference type="AlphaFoldDB" id="A0A2I4BD19"/>
<dbReference type="PANTHER" id="PTHR23239">
    <property type="entry name" value="INTERMEDIATE FILAMENT"/>
    <property type="match status" value="1"/>
</dbReference>
<dbReference type="Proteomes" id="UP000192220">
    <property type="component" value="Unplaced"/>
</dbReference>
<feature type="domain" description="IF rod" evidence="4">
    <location>
        <begin position="1"/>
        <end position="307"/>
    </location>
</feature>
<keyword evidence="5" id="KW-1185">Reference proteome</keyword>
<dbReference type="STRING" id="52670.A0A2I4BD19"/>
<dbReference type="KEGG" id="alim:106518781"/>
<dbReference type="Gene3D" id="1.20.5.1160">
    <property type="entry name" value="Vasodilator-stimulated phosphoprotein"/>
    <property type="match status" value="1"/>
</dbReference>
<dbReference type="OrthoDB" id="2441647at2759"/>
<evidence type="ECO:0000313" key="6">
    <source>
        <dbReference type="RefSeq" id="XP_013865636.1"/>
    </source>
</evidence>
<dbReference type="FunFam" id="1.20.5.500:FF:000001">
    <property type="entry name" value="Type II keratin 23"/>
    <property type="match status" value="1"/>
</dbReference>
<evidence type="ECO:0000256" key="1">
    <source>
        <dbReference type="ARBA" id="ARBA00022754"/>
    </source>
</evidence>
<gene>
    <name evidence="6" type="primary">LOC106518781</name>
</gene>
<feature type="coiled-coil region" evidence="3">
    <location>
        <begin position="1"/>
        <end position="35"/>
    </location>
</feature>
<organism evidence="5 6">
    <name type="scientific">Austrofundulus limnaeus</name>
    <name type="common">Annual killifish</name>
    <dbReference type="NCBI Taxonomy" id="52670"/>
    <lineage>
        <taxon>Eukaryota</taxon>
        <taxon>Metazoa</taxon>
        <taxon>Chordata</taxon>
        <taxon>Craniata</taxon>
        <taxon>Vertebrata</taxon>
        <taxon>Euteleostomi</taxon>
        <taxon>Actinopterygii</taxon>
        <taxon>Neopterygii</taxon>
        <taxon>Teleostei</taxon>
        <taxon>Neoteleostei</taxon>
        <taxon>Acanthomorphata</taxon>
        <taxon>Ovalentaria</taxon>
        <taxon>Atherinomorphae</taxon>
        <taxon>Cyprinodontiformes</taxon>
        <taxon>Rivulidae</taxon>
        <taxon>Austrofundulus</taxon>
    </lineage>
</organism>
<feature type="coiled-coil region" evidence="3">
    <location>
        <begin position="212"/>
        <end position="292"/>
    </location>
</feature>
<dbReference type="PROSITE" id="PS51842">
    <property type="entry name" value="IF_ROD_2"/>
    <property type="match status" value="1"/>
</dbReference>
<keyword evidence="1" id="KW-0403">Intermediate filament</keyword>
<dbReference type="PRINTS" id="PR01248">
    <property type="entry name" value="TYPE1KERATIN"/>
</dbReference>
<dbReference type="PANTHER" id="PTHR23239:SF180">
    <property type="entry name" value="KERATIN, TYPE I CYTOSKELETAL 17"/>
    <property type="match status" value="1"/>
</dbReference>
<dbReference type="Pfam" id="PF00038">
    <property type="entry name" value="Filament"/>
    <property type="match status" value="1"/>
</dbReference>
<dbReference type="RefSeq" id="XP_013865636.1">
    <property type="nucleotide sequence ID" value="XM_014010182.1"/>
</dbReference>
<evidence type="ECO:0000256" key="2">
    <source>
        <dbReference type="ARBA" id="ARBA00023054"/>
    </source>
</evidence>
<dbReference type="Gene3D" id="1.20.5.170">
    <property type="match status" value="1"/>
</dbReference>
<dbReference type="GeneID" id="106518781"/>
<evidence type="ECO:0000313" key="5">
    <source>
        <dbReference type="Proteomes" id="UP000192220"/>
    </source>
</evidence>
<dbReference type="InterPro" id="IPR039008">
    <property type="entry name" value="IF_rod_dom"/>
</dbReference>
<reference evidence="6" key="1">
    <citation type="submission" date="2025-08" db="UniProtKB">
        <authorList>
            <consortium name="RefSeq"/>
        </authorList>
    </citation>
    <scope>IDENTIFICATION</scope>
</reference>
<evidence type="ECO:0000259" key="4">
    <source>
        <dbReference type="PROSITE" id="PS51842"/>
    </source>
</evidence>
<dbReference type="SUPFAM" id="SSF64593">
    <property type="entry name" value="Intermediate filament protein, coiled coil region"/>
    <property type="match status" value="2"/>
</dbReference>
<sequence length="356" mass="41200">MQNLNDRLASYLEKVHSLEVKNKELELNIREFCSKTTFVTKDHSAYLSTIADLQAEIIKICSGNQSILLQTDNAKLAADDFQMKYELELSMRNTVEADVIRLRGIRDNLTLTLCSLETNVENLKEELVSLANTHKNELEELRVQGTGSVKVEVDSAESADLTKVLEEVRQQYETLMKNNKLELEKWFKSKMEILQSQIISCTTEVKTYHTEISELKRTYQVLEISRQALYNEVKCLQQNEMEVNARYAALLSQHQATISSLEAELQEMKMSLEQLQIKYTLLLELKPRLEREIEEYRRLLGGDELEQRRAVIIKETTEEVEEQKPHIEKRVKTIVEQIIDGKVVSSTEDTKVQTIQ</sequence>
<dbReference type="GO" id="GO:0005882">
    <property type="term" value="C:intermediate filament"/>
    <property type="evidence" value="ECO:0007669"/>
    <property type="project" value="UniProtKB-KW"/>
</dbReference>
<dbReference type="Gene3D" id="1.20.5.500">
    <property type="entry name" value="Single helix bin"/>
    <property type="match status" value="1"/>
</dbReference>